<feature type="compositionally biased region" description="Basic and acidic residues" evidence="1">
    <location>
        <begin position="463"/>
        <end position="480"/>
    </location>
</feature>
<organism evidence="2">
    <name type="scientific">Lygus hesperus</name>
    <name type="common">Western plant bug</name>
    <dbReference type="NCBI Taxonomy" id="30085"/>
    <lineage>
        <taxon>Eukaryota</taxon>
        <taxon>Metazoa</taxon>
        <taxon>Ecdysozoa</taxon>
        <taxon>Arthropoda</taxon>
        <taxon>Hexapoda</taxon>
        <taxon>Insecta</taxon>
        <taxon>Pterygota</taxon>
        <taxon>Neoptera</taxon>
        <taxon>Paraneoptera</taxon>
        <taxon>Hemiptera</taxon>
        <taxon>Heteroptera</taxon>
        <taxon>Panheteroptera</taxon>
        <taxon>Cimicomorpha</taxon>
        <taxon>Miridae</taxon>
        <taxon>Mirini</taxon>
        <taxon>Lygus</taxon>
    </lineage>
</organism>
<feature type="region of interest" description="Disordered" evidence="1">
    <location>
        <begin position="632"/>
        <end position="904"/>
    </location>
</feature>
<feature type="non-terminal residue" evidence="2">
    <location>
        <position position="904"/>
    </location>
</feature>
<reference evidence="2" key="1">
    <citation type="journal article" date="2014" name="PLoS ONE">
        <title>Transcriptome-Based Identification of ABC Transporters in the Western Tarnished Plant Bug Lygus hesperus.</title>
        <authorList>
            <person name="Hull J.J."/>
            <person name="Chaney K."/>
            <person name="Geib S.M."/>
            <person name="Fabrick J.A."/>
            <person name="Brent C.S."/>
            <person name="Walsh D."/>
            <person name="Lavine L.C."/>
        </authorList>
    </citation>
    <scope>NUCLEOTIDE SEQUENCE</scope>
</reference>
<feature type="compositionally biased region" description="Polar residues" evidence="1">
    <location>
        <begin position="505"/>
        <end position="516"/>
    </location>
</feature>
<feature type="compositionally biased region" description="Polar residues" evidence="1">
    <location>
        <begin position="691"/>
        <end position="702"/>
    </location>
</feature>
<feature type="compositionally biased region" description="Polar residues" evidence="1">
    <location>
        <begin position="765"/>
        <end position="775"/>
    </location>
</feature>
<feature type="compositionally biased region" description="Polar residues" evidence="1">
    <location>
        <begin position="333"/>
        <end position="345"/>
    </location>
</feature>
<reference evidence="2" key="2">
    <citation type="submission" date="2014-07" db="EMBL/GenBank/DDBJ databases">
        <authorList>
            <person name="Hull J."/>
        </authorList>
    </citation>
    <scope>NUCLEOTIDE SEQUENCE</scope>
</reference>
<evidence type="ECO:0000313" key="2">
    <source>
        <dbReference type="EMBL" id="JAG39121.1"/>
    </source>
</evidence>
<feature type="compositionally biased region" description="Basic and acidic residues" evidence="1">
    <location>
        <begin position="419"/>
        <end position="455"/>
    </location>
</feature>
<feature type="non-terminal residue" evidence="2">
    <location>
        <position position="1"/>
    </location>
</feature>
<feature type="compositionally biased region" description="Basic and acidic residues" evidence="1">
    <location>
        <begin position="643"/>
        <end position="664"/>
    </location>
</feature>
<feature type="compositionally biased region" description="Basic and acidic residues" evidence="1">
    <location>
        <begin position="487"/>
        <end position="504"/>
    </location>
</feature>
<gene>
    <name evidence="2" type="ORF">CM83_28270</name>
</gene>
<feature type="compositionally biased region" description="Basic and acidic residues" evidence="1">
    <location>
        <begin position="717"/>
        <end position="734"/>
    </location>
</feature>
<proteinExistence type="predicted"/>
<accession>A0A0A9Z5J3</accession>
<feature type="compositionally biased region" description="Basic and acidic residues" evidence="1">
    <location>
        <begin position="346"/>
        <end position="381"/>
    </location>
</feature>
<evidence type="ECO:0000256" key="1">
    <source>
        <dbReference type="SAM" id="MobiDB-lite"/>
    </source>
</evidence>
<feature type="compositionally biased region" description="Low complexity" evidence="1">
    <location>
        <begin position="776"/>
        <end position="787"/>
    </location>
</feature>
<name>A0A0A9Z5J3_LYGHE</name>
<dbReference type="EMBL" id="GBHO01004483">
    <property type="protein sequence ID" value="JAG39121.1"/>
    <property type="molecule type" value="Transcribed_RNA"/>
</dbReference>
<feature type="compositionally biased region" description="Polar residues" evidence="1">
    <location>
        <begin position="565"/>
        <end position="581"/>
    </location>
</feature>
<sequence>EIDDQQSATESPQHSAGEQVSFNSLEDAHKEPDHTITEATIEILSGATAQPELEEHKESQGGQDDITTNDELEGTIATTAASVHEDSAQIGQEVEPQHGDMTNQEVTNVEEAHDVQESVTEEESGVSGAAHTDVPSVSTGEHEGAEHDSNPSESSQPIDVELVPTIDQAGNDLTATHDQSAPESPTTAIPEETSSIHAEYNEAQLPSTEGPSGASESPEIPEPMVTSGPPVLFPDISHQGAPIHIPGPVGINTNGLTSDDERLGETEATIQELTQTEQPQGPEESSSSGDVQQVSGDEIKDDTFFTTEGLNPVSQQTEEASESGIGSEVGSGNNQITESSQTSEPSTHDNANEISPIEHEPSQSEGSQHVEEVGTPEEAKPLTEVSQTVTDVPQDQVQHHDETEIQPVHDETEVQPTHDGSEVQPTHDESEPQQAHDDTILTHDESEAHQTHDDTQQTNDESEAQKTHDGSEVQPSHDESEAQQTHDGFEAETTHDTTETHERPSQQQVDTDTASITEKPETEAEVIATEAPQEPIVTHGDLPIPSEPSDDNADQLEGGTEHETSQPQQSQDAEVSASQPAVESHGHEQMEPESGDAQEVTQAPENDEVVTHIDSAGPQQVPEIANQVVETDTNAIEHATGNAHDEKPSVPTEEEKTGADEVGHTIEQTQEPTEKEKPPQPEEIIPEQHNSEVVPTDQQQHSDVVPPGQQGLPDVTPEEHPESDHVPTNEDHSAGHTGPYLSGAHALEESQEQQTEQSVSEVPSGQTQPEQSVGPTGSEQSESSTETDVNHTGEAQSEPTGQQEENVPILPEVAHDAHQPEQPPVEEQFEPQELHPENVEDNAEASHLGVTDQEQHQTTSIPDQQGTSQESESTSEHQNELPGLQVDAEEIKPAVSEHQESPEV</sequence>
<dbReference type="AlphaFoldDB" id="A0A0A9Z5J3"/>
<feature type="compositionally biased region" description="Polar residues" evidence="1">
    <location>
        <begin position="1"/>
        <end position="24"/>
    </location>
</feature>
<feature type="compositionally biased region" description="Polar residues" evidence="1">
    <location>
        <begin position="793"/>
        <end position="805"/>
    </location>
</feature>
<feature type="compositionally biased region" description="Basic and acidic residues" evidence="1">
    <location>
        <begin position="397"/>
        <end position="412"/>
    </location>
</feature>
<feature type="compositionally biased region" description="Basic and acidic residues" evidence="1">
    <location>
        <begin position="26"/>
        <end position="36"/>
    </location>
</feature>
<feature type="compositionally biased region" description="Low complexity" evidence="1">
    <location>
        <begin position="385"/>
        <end position="396"/>
    </location>
</feature>
<feature type="compositionally biased region" description="Low complexity" evidence="1">
    <location>
        <begin position="322"/>
        <end position="332"/>
    </location>
</feature>
<feature type="compositionally biased region" description="Low complexity" evidence="1">
    <location>
        <begin position="271"/>
        <end position="296"/>
    </location>
</feature>
<feature type="compositionally biased region" description="Polar residues" evidence="1">
    <location>
        <begin position="171"/>
        <end position="196"/>
    </location>
</feature>
<protein>
    <submittedName>
        <fullName evidence="2">Uncharacterized protein</fullName>
    </submittedName>
</protein>
<feature type="compositionally biased region" description="Polar residues" evidence="1">
    <location>
        <begin position="304"/>
        <end position="317"/>
    </location>
</feature>
<feature type="region of interest" description="Disordered" evidence="1">
    <location>
        <begin position="1"/>
        <end position="620"/>
    </location>
</feature>
<feature type="compositionally biased region" description="Low complexity" evidence="1">
    <location>
        <begin position="752"/>
        <end position="764"/>
    </location>
</feature>
<feature type="compositionally biased region" description="Basic and acidic residues" evidence="1">
    <location>
        <begin position="889"/>
        <end position="904"/>
    </location>
</feature>
<feature type="compositionally biased region" description="Basic and acidic residues" evidence="1">
    <location>
        <begin position="140"/>
        <end position="150"/>
    </location>
</feature>